<comment type="caution">
    <text evidence="1">The sequence shown here is derived from an EMBL/GenBank/DDBJ whole genome shotgun (WGS) entry which is preliminary data.</text>
</comment>
<dbReference type="Proteomes" id="UP001497623">
    <property type="component" value="Unassembled WGS sequence"/>
</dbReference>
<proteinExistence type="predicted"/>
<feature type="non-terminal residue" evidence="1">
    <location>
        <position position="1"/>
    </location>
</feature>
<dbReference type="EMBL" id="CAXKWB010023322">
    <property type="protein sequence ID" value="CAL4125018.1"/>
    <property type="molecule type" value="Genomic_DNA"/>
</dbReference>
<gene>
    <name evidence="1" type="ORF">MNOR_LOCUS24949</name>
</gene>
<protein>
    <submittedName>
        <fullName evidence="1">Uncharacterized protein</fullName>
    </submittedName>
</protein>
<keyword evidence="2" id="KW-1185">Reference proteome</keyword>
<evidence type="ECO:0000313" key="2">
    <source>
        <dbReference type="Proteomes" id="UP001497623"/>
    </source>
</evidence>
<sequence length="113" mass="12501">LLCQPGTTCSPPTQTSPAFHIFSSVKLVMLVSMFPIAQPQNLVPLRGVLHTFAPNSFTRRPIHISQADVDYALNIGFGPMGNECSNNEKKRTGCKICSCVRGHWICPKRCTRQ</sequence>
<evidence type="ECO:0000313" key="1">
    <source>
        <dbReference type="EMBL" id="CAL4125018.1"/>
    </source>
</evidence>
<accession>A0AAV2RLI7</accession>
<organism evidence="1 2">
    <name type="scientific">Meganyctiphanes norvegica</name>
    <name type="common">Northern krill</name>
    <name type="synonym">Thysanopoda norvegica</name>
    <dbReference type="NCBI Taxonomy" id="48144"/>
    <lineage>
        <taxon>Eukaryota</taxon>
        <taxon>Metazoa</taxon>
        <taxon>Ecdysozoa</taxon>
        <taxon>Arthropoda</taxon>
        <taxon>Crustacea</taxon>
        <taxon>Multicrustacea</taxon>
        <taxon>Malacostraca</taxon>
        <taxon>Eumalacostraca</taxon>
        <taxon>Eucarida</taxon>
        <taxon>Euphausiacea</taxon>
        <taxon>Euphausiidae</taxon>
        <taxon>Meganyctiphanes</taxon>
    </lineage>
</organism>
<dbReference type="AlphaFoldDB" id="A0AAV2RLI7"/>
<name>A0AAV2RLI7_MEGNR</name>
<reference evidence="1 2" key="1">
    <citation type="submission" date="2024-05" db="EMBL/GenBank/DDBJ databases">
        <authorList>
            <person name="Wallberg A."/>
        </authorList>
    </citation>
    <scope>NUCLEOTIDE SEQUENCE [LARGE SCALE GENOMIC DNA]</scope>
</reference>